<protein>
    <submittedName>
        <fullName evidence="2">Uncharacterized protein</fullName>
    </submittedName>
</protein>
<sequence>MPKVKFAEILAKVYCIEELTLAETNIIMPNTWPRDLLFYGKSLTKISIQIYSLDFNVEDLANFMSQKSKNIVKIQLCCDTRHDPDKEKVVEKLKQNLSKHFIQISPQIPDLPCLSIYDFKNSQTLSLIGKFVLKTFKNMLKPENLHFNNNNKVETMRISSFQCD</sequence>
<reference evidence="2" key="1">
    <citation type="submission" date="2022-11" db="UniProtKB">
        <authorList>
            <consortium name="WormBaseParasite"/>
        </authorList>
    </citation>
    <scope>IDENTIFICATION</scope>
</reference>
<dbReference type="Proteomes" id="UP000887579">
    <property type="component" value="Unplaced"/>
</dbReference>
<proteinExistence type="predicted"/>
<evidence type="ECO:0000313" key="2">
    <source>
        <dbReference type="WBParaSite" id="ES5_v2.g8718.t1"/>
    </source>
</evidence>
<dbReference type="WBParaSite" id="ES5_v2.g8718.t1">
    <property type="protein sequence ID" value="ES5_v2.g8718.t1"/>
    <property type="gene ID" value="ES5_v2.g8718"/>
</dbReference>
<organism evidence="1 2">
    <name type="scientific">Panagrolaimus sp. ES5</name>
    <dbReference type="NCBI Taxonomy" id="591445"/>
    <lineage>
        <taxon>Eukaryota</taxon>
        <taxon>Metazoa</taxon>
        <taxon>Ecdysozoa</taxon>
        <taxon>Nematoda</taxon>
        <taxon>Chromadorea</taxon>
        <taxon>Rhabditida</taxon>
        <taxon>Tylenchina</taxon>
        <taxon>Panagrolaimomorpha</taxon>
        <taxon>Panagrolaimoidea</taxon>
        <taxon>Panagrolaimidae</taxon>
        <taxon>Panagrolaimus</taxon>
    </lineage>
</organism>
<name>A0AC34GVN8_9BILA</name>
<evidence type="ECO:0000313" key="1">
    <source>
        <dbReference type="Proteomes" id="UP000887579"/>
    </source>
</evidence>
<accession>A0AC34GVN8</accession>